<dbReference type="OrthoDB" id="9934170at2"/>
<reference evidence="1 2" key="1">
    <citation type="submission" date="2018-03" db="EMBL/GenBank/DDBJ databases">
        <title>Draft Genome Sequences of the Obligatory Marine Myxobacteria Enhygromyxa salina SWB005.</title>
        <authorList>
            <person name="Poehlein A."/>
            <person name="Moghaddam J.A."/>
            <person name="Harms H."/>
            <person name="Alanjari M."/>
            <person name="Koenig G.M."/>
            <person name="Daniel R."/>
            <person name="Schaeberle T.F."/>
        </authorList>
    </citation>
    <scope>NUCLEOTIDE SEQUENCE [LARGE SCALE GENOMIC DNA]</scope>
    <source>
        <strain evidence="1 2">SWB005</strain>
    </source>
</reference>
<keyword evidence="2" id="KW-1185">Reference proteome</keyword>
<dbReference type="Proteomes" id="UP000237968">
    <property type="component" value="Unassembled WGS sequence"/>
</dbReference>
<dbReference type="RefSeq" id="WP_106394594.1">
    <property type="nucleotide sequence ID" value="NZ_PVNK01000234.1"/>
</dbReference>
<comment type="caution">
    <text evidence="1">The sequence shown here is derived from an EMBL/GenBank/DDBJ whole genome shotgun (WGS) entry which is preliminary data.</text>
</comment>
<accession>A0A2S9XFI1</accession>
<organism evidence="1 2">
    <name type="scientific">Enhygromyxa salina</name>
    <dbReference type="NCBI Taxonomy" id="215803"/>
    <lineage>
        <taxon>Bacteria</taxon>
        <taxon>Pseudomonadati</taxon>
        <taxon>Myxococcota</taxon>
        <taxon>Polyangia</taxon>
        <taxon>Nannocystales</taxon>
        <taxon>Nannocystaceae</taxon>
        <taxon>Enhygromyxa</taxon>
    </lineage>
</organism>
<name>A0A2S9XFI1_9BACT</name>
<dbReference type="EMBL" id="PVNK01000234">
    <property type="protein sequence ID" value="PRP91619.1"/>
    <property type="molecule type" value="Genomic_DNA"/>
</dbReference>
<protein>
    <submittedName>
        <fullName evidence="1">Uncharacterized protein</fullName>
    </submittedName>
</protein>
<evidence type="ECO:0000313" key="1">
    <source>
        <dbReference type="EMBL" id="PRP91619.1"/>
    </source>
</evidence>
<evidence type="ECO:0000313" key="2">
    <source>
        <dbReference type="Proteomes" id="UP000237968"/>
    </source>
</evidence>
<gene>
    <name evidence="1" type="ORF">ENSA5_53790</name>
</gene>
<sequence>MHVMLEVILAPGAQVGELLTQETIEDTKARVMTQAEVEKLGFQSLADGPEGCERRFIVVGRSDQRRIQNHLETLPRVTGFRVHDFDL</sequence>
<proteinExistence type="predicted"/>
<dbReference type="AlphaFoldDB" id="A0A2S9XFI1"/>